<gene>
    <name evidence="6" type="ORF">GCM10009755_27380</name>
</gene>
<comment type="caution">
    <text evidence="6">The sequence shown here is derived from an EMBL/GenBank/DDBJ whole genome shotgun (WGS) entry which is preliminary data.</text>
</comment>
<evidence type="ECO:0000256" key="2">
    <source>
        <dbReference type="ARBA" id="ARBA00022741"/>
    </source>
</evidence>
<keyword evidence="7" id="KW-1185">Reference proteome</keyword>
<accession>A0ABP5F1H2</accession>
<dbReference type="InterPro" id="IPR014746">
    <property type="entry name" value="Gln_synth/guanido_kin_cat_dom"/>
</dbReference>
<protein>
    <recommendedName>
        <fullName evidence="5">Putative glutamate--cysteine ligase 2</fullName>
        <ecNumber evidence="5">6.3.2.2</ecNumber>
    </recommendedName>
    <alternativeName>
        <fullName evidence="5">Gamma-glutamylcysteine synthetase 2</fullName>
        <shortName evidence="5">GCS 2</shortName>
        <shortName evidence="5">Gamma-GCS 2</shortName>
    </alternativeName>
</protein>
<proteinExistence type="inferred from homology"/>
<dbReference type="EC" id="6.3.2.2" evidence="5"/>
<keyword evidence="2 5" id="KW-0547">Nucleotide-binding</keyword>
<evidence type="ECO:0000313" key="6">
    <source>
        <dbReference type="EMBL" id="GAA2014190.1"/>
    </source>
</evidence>
<dbReference type="Gene3D" id="3.30.590.20">
    <property type="match status" value="1"/>
</dbReference>
<evidence type="ECO:0000256" key="1">
    <source>
        <dbReference type="ARBA" id="ARBA00022598"/>
    </source>
</evidence>
<dbReference type="InterPro" id="IPR050141">
    <property type="entry name" value="GCL_type2/YbdK_subfam"/>
</dbReference>
<dbReference type="InterPro" id="IPR006336">
    <property type="entry name" value="GCS2"/>
</dbReference>
<dbReference type="InterPro" id="IPR011793">
    <property type="entry name" value="YbdK"/>
</dbReference>
<dbReference type="PANTHER" id="PTHR36510">
    <property type="entry name" value="GLUTAMATE--CYSTEINE LIGASE 2-RELATED"/>
    <property type="match status" value="1"/>
</dbReference>
<dbReference type="Proteomes" id="UP001500755">
    <property type="component" value="Unassembled WGS sequence"/>
</dbReference>
<dbReference type="SUPFAM" id="SSF55931">
    <property type="entry name" value="Glutamine synthetase/guanido kinase"/>
    <property type="match status" value="1"/>
</dbReference>
<reference evidence="7" key="1">
    <citation type="journal article" date="2019" name="Int. J. Syst. Evol. Microbiol.">
        <title>The Global Catalogue of Microorganisms (GCM) 10K type strain sequencing project: providing services to taxonomists for standard genome sequencing and annotation.</title>
        <authorList>
            <consortium name="The Broad Institute Genomics Platform"/>
            <consortium name="The Broad Institute Genome Sequencing Center for Infectious Disease"/>
            <person name="Wu L."/>
            <person name="Ma J."/>
        </authorList>
    </citation>
    <scope>NUCLEOTIDE SEQUENCE [LARGE SCALE GENOMIC DNA]</scope>
    <source>
        <strain evidence="7">JCM 14546</strain>
    </source>
</reference>
<dbReference type="Pfam" id="PF04107">
    <property type="entry name" value="GCS2"/>
    <property type="match status" value="1"/>
</dbReference>
<dbReference type="NCBIfam" id="TIGR02050">
    <property type="entry name" value="gshA_cyan_rel"/>
    <property type="match status" value="1"/>
</dbReference>
<comment type="function">
    <text evidence="5">ATP-dependent carboxylate-amine ligase which exhibits weak glutamate--cysteine ligase activity.</text>
</comment>
<organism evidence="6 7">
    <name type="scientific">Brevibacterium samyangense</name>
    <dbReference type="NCBI Taxonomy" id="366888"/>
    <lineage>
        <taxon>Bacteria</taxon>
        <taxon>Bacillati</taxon>
        <taxon>Actinomycetota</taxon>
        <taxon>Actinomycetes</taxon>
        <taxon>Micrococcales</taxon>
        <taxon>Brevibacteriaceae</taxon>
        <taxon>Brevibacterium</taxon>
    </lineage>
</organism>
<dbReference type="EMBL" id="BAAANO010000034">
    <property type="protein sequence ID" value="GAA2014190.1"/>
    <property type="molecule type" value="Genomic_DNA"/>
</dbReference>
<keyword evidence="1 5" id="KW-0436">Ligase</keyword>
<name>A0ABP5F1H2_9MICO</name>
<evidence type="ECO:0000256" key="3">
    <source>
        <dbReference type="ARBA" id="ARBA00022840"/>
    </source>
</evidence>
<evidence type="ECO:0000313" key="7">
    <source>
        <dbReference type="Proteomes" id="UP001500755"/>
    </source>
</evidence>
<sequence>MRTIGIEEELLLVSPDGCSTRQVGDTICAAHEDDSWLTRELKRDQLEIRTDPTASISEALEQLHTRRRIVDVYAQEHDARIVSLGTTPLRTKPKTVPVERYEKITAEYGVIGRNQLSCGAHVHVDVESDAEAVGVIDRIRAWLPPLLALSANSPFWNGSVTGFASFRSQLFSMLPTTGYQELFGTPEAYHTHVENLVNTGVVHGKAMIYFPVRLSNNFPTVEVRVMDGSLDARTTVLLAALVRALVETAAREWRAGTPADPVSAEVLRVASWRASKFGLSGDLLHPREHRPRSAEVVVAALVDHVRLALAEAGDDDFVDTELERLWTTRGGAGLQREVHHRAGELVDVVREAIPLALS</sequence>
<dbReference type="NCBIfam" id="NF010041">
    <property type="entry name" value="PRK13517.1-1"/>
    <property type="match status" value="1"/>
</dbReference>
<dbReference type="RefSeq" id="WP_344310605.1">
    <property type="nucleotide sequence ID" value="NZ_BAAANO010000034.1"/>
</dbReference>
<evidence type="ECO:0000256" key="4">
    <source>
        <dbReference type="ARBA" id="ARBA00048819"/>
    </source>
</evidence>
<keyword evidence="3 5" id="KW-0067">ATP-binding</keyword>
<dbReference type="PANTHER" id="PTHR36510:SF1">
    <property type="entry name" value="GLUTAMATE--CYSTEINE LIGASE 2-RELATED"/>
    <property type="match status" value="1"/>
</dbReference>
<evidence type="ECO:0000256" key="5">
    <source>
        <dbReference type="HAMAP-Rule" id="MF_01609"/>
    </source>
</evidence>
<dbReference type="HAMAP" id="MF_01609">
    <property type="entry name" value="Glu_cys_ligase_2"/>
    <property type="match status" value="1"/>
</dbReference>
<comment type="similarity">
    <text evidence="5">Belongs to the glutamate--cysteine ligase type 2 family. YbdK subfamily.</text>
</comment>
<dbReference type="GO" id="GO:0016874">
    <property type="term" value="F:ligase activity"/>
    <property type="evidence" value="ECO:0007669"/>
    <property type="project" value="UniProtKB-KW"/>
</dbReference>
<comment type="catalytic activity">
    <reaction evidence="4 5">
        <text>L-cysteine + L-glutamate + ATP = gamma-L-glutamyl-L-cysteine + ADP + phosphate + H(+)</text>
        <dbReference type="Rhea" id="RHEA:13285"/>
        <dbReference type="ChEBI" id="CHEBI:15378"/>
        <dbReference type="ChEBI" id="CHEBI:29985"/>
        <dbReference type="ChEBI" id="CHEBI:30616"/>
        <dbReference type="ChEBI" id="CHEBI:35235"/>
        <dbReference type="ChEBI" id="CHEBI:43474"/>
        <dbReference type="ChEBI" id="CHEBI:58173"/>
        <dbReference type="ChEBI" id="CHEBI:456216"/>
        <dbReference type="EC" id="6.3.2.2"/>
    </reaction>
</comment>